<keyword evidence="5" id="KW-1185">Reference proteome</keyword>
<keyword evidence="2" id="KW-0040">ANK repeat</keyword>
<evidence type="ECO:0000256" key="1">
    <source>
        <dbReference type="ARBA" id="ARBA00022737"/>
    </source>
</evidence>
<keyword evidence="1" id="KW-0677">Repeat</keyword>
<dbReference type="Pfam" id="PF12796">
    <property type="entry name" value="Ank_2"/>
    <property type="match status" value="1"/>
</dbReference>
<feature type="region of interest" description="Disordered" evidence="3">
    <location>
        <begin position="116"/>
        <end position="152"/>
    </location>
</feature>
<accession>A0ABD3NME9</accession>
<protein>
    <recommendedName>
        <fullName evidence="6">Ankyrin</fullName>
    </recommendedName>
</protein>
<sequence length="170" mass="18144">MSPPGEGFGGFQARPSPSAEIDASTPFVAAGDGDLELLQASIEQLGISPNAADSNGFTFLHAACGYCRVEVIEWLLGLNKDSTIIDVNARDCDGDTPLHHCDDAVSAKMLIEAGADDQQKNEEGQTPLEVKEEELEEEDGENDSDSDDEDRVKLKELVAYLKSLSGGESV</sequence>
<dbReference type="SUPFAM" id="SSF48403">
    <property type="entry name" value="Ankyrin repeat"/>
    <property type="match status" value="1"/>
</dbReference>
<dbReference type="EMBL" id="JALLAZ020001361">
    <property type="protein sequence ID" value="KAL3776291.1"/>
    <property type="molecule type" value="Genomic_DNA"/>
</dbReference>
<gene>
    <name evidence="4" type="ORF">ACHAW5_002600</name>
</gene>
<proteinExistence type="predicted"/>
<organism evidence="4 5">
    <name type="scientific">Stephanodiscus triporus</name>
    <dbReference type="NCBI Taxonomy" id="2934178"/>
    <lineage>
        <taxon>Eukaryota</taxon>
        <taxon>Sar</taxon>
        <taxon>Stramenopiles</taxon>
        <taxon>Ochrophyta</taxon>
        <taxon>Bacillariophyta</taxon>
        <taxon>Coscinodiscophyceae</taxon>
        <taxon>Thalassiosirophycidae</taxon>
        <taxon>Stephanodiscales</taxon>
        <taxon>Stephanodiscaceae</taxon>
        <taxon>Stephanodiscus</taxon>
    </lineage>
</organism>
<dbReference type="Proteomes" id="UP001530315">
    <property type="component" value="Unassembled WGS sequence"/>
</dbReference>
<dbReference type="Gene3D" id="1.25.40.20">
    <property type="entry name" value="Ankyrin repeat-containing domain"/>
    <property type="match status" value="1"/>
</dbReference>
<dbReference type="InterPro" id="IPR036770">
    <property type="entry name" value="Ankyrin_rpt-contain_sf"/>
</dbReference>
<evidence type="ECO:0008006" key="6">
    <source>
        <dbReference type="Google" id="ProtNLM"/>
    </source>
</evidence>
<name>A0ABD3NME9_9STRA</name>
<dbReference type="InterPro" id="IPR002110">
    <property type="entry name" value="Ankyrin_rpt"/>
</dbReference>
<reference evidence="4 5" key="1">
    <citation type="submission" date="2024-10" db="EMBL/GenBank/DDBJ databases">
        <title>Updated reference genomes for cyclostephanoid diatoms.</title>
        <authorList>
            <person name="Roberts W.R."/>
            <person name="Alverson A.J."/>
        </authorList>
    </citation>
    <scope>NUCLEOTIDE SEQUENCE [LARGE SCALE GENOMIC DNA]</scope>
    <source>
        <strain evidence="4 5">AJA276-08</strain>
    </source>
</reference>
<dbReference type="InterPro" id="IPR050745">
    <property type="entry name" value="Multifunctional_regulatory"/>
</dbReference>
<evidence type="ECO:0000313" key="4">
    <source>
        <dbReference type="EMBL" id="KAL3776291.1"/>
    </source>
</evidence>
<dbReference type="PANTHER" id="PTHR24189:SF50">
    <property type="entry name" value="ANKYRIN REPEAT AND SOCS BOX PROTEIN 2"/>
    <property type="match status" value="1"/>
</dbReference>
<feature type="compositionally biased region" description="Acidic residues" evidence="3">
    <location>
        <begin position="131"/>
        <end position="149"/>
    </location>
</feature>
<evidence type="ECO:0000313" key="5">
    <source>
        <dbReference type="Proteomes" id="UP001530315"/>
    </source>
</evidence>
<evidence type="ECO:0000256" key="3">
    <source>
        <dbReference type="SAM" id="MobiDB-lite"/>
    </source>
</evidence>
<comment type="caution">
    <text evidence="4">The sequence shown here is derived from an EMBL/GenBank/DDBJ whole genome shotgun (WGS) entry which is preliminary data.</text>
</comment>
<evidence type="ECO:0000256" key="2">
    <source>
        <dbReference type="ARBA" id="ARBA00023043"/>
    </source>
</evidence>
<dbReference type="AlphaFoldDB" id="A0ABD3NME9"/>
<dbReference type="PANTHER" id="PTHR24189">
    <property type="entry name" value="MYOTROPHIN"/>
    <property type="match status" value="1"/>
</dbReference>